<reference evidence="2" key="1">
    <citation type="submission" date="2019-12" db="EMBL/GenBank/DDBJ databases">
        <title>An insight into the sialome of adult female Ixodes ricinus ticks feeding for 6 days.</title>
        <authorList>
            <person name="Perner J."/>
            <person name="Ribeiro J.M.C."/>
        </authorList>
    </citation>
    <scope>NUCLEOTIDE SEQUENCE</scope>
    <source>
        <strain evidence="2">Semi-engorged</strain>
        <tissue evidence="2">Salivary glands</tissue>
    </source>
</reference>
<protein>
    <submittedName>
        <fullName evidence="2">Putative secreted protein</fullName>
    </submittedName>
</protein>
<feature type="signal peptide" evidence="1">
    <location>
        <begin position="1"/>
        <end position="21"/>
    </location>
</feature>
<dbReference type="EMBL" id="GIFC01012062">
    <property type="protein sequence ID" value="MXU94145.1"/>
    <property type="molecule type" value="Transcribed_RNA"/>
</dbReference>
<sequence>MKLFFLLCEVGVLILITKVPARKDFLSTKKRANPRDRRAIGLSNFSKHKSPELEHDNLALLVRKIGKGFTRMVTRSCGSGHRCYTRHIFGFPLGFKIAATWKEEKQKILNCSLRTTYEMAQRAGEFCQSFEMGLCDHQPQDESLVLRGNRDTDCTSN</sequence>
<name>A0A6B0UWX2_IXORI</name>
<evidence type="ECO:0000256" key="1">
    <source>
        <dbReference type="SAM" id="SignalP"/>
    </source>
</evidence>
<accession>A0A6B0UWX2</accession>
<keyword evidence="1" id="KW-0732">Signal</keyword>
<evidence type="ECO:0000313" key="2">
    <source>
        <dbReference type="EMBL" id="MXU94145.1"/>
    </source>
</evidence>
<proteinExistence type="predicted"/>
<dbReference type="AlphaFoldDB" id="A0A6B0UWX2"/>
<feature type="chain" id="PRO_5025583741" evidence="1">
    <location>
        <begin position="22"/>
        <end position="157"/>
    </location>
</feature>
<organism evidence="2">
    <name type="scientific">Ixodes ricinus</name>
    <name type="common">Common tick</name>
    <name type="synonym">Acarus ricinus</name>
    <dbReference type="NCBI Taxonomy" id="34613"/>
    <lineage>
        <taxon>Eukaryota</taxon>
        <taxon>Metazoa</taxon>
        <taxon>Ecdysozoa</taxon>
        <taxon>Arthropoda</taxon>
        <taxon>Chelicerata</taxon>
        <taxon>Arachnida</taxon>
        <taxon>Acari</taxon>
        <taxon>Parasitiformes</taxon>
        <taxon>Ixodida</taxon>
        <taxon>Ixodoidea</taxon>
        <taxon>Ixodidae</taxon>
        <taxon>Ixodinae</taxon>
        <taxon>Ixodes</taxon>
    </lineage>
</organism>